<name>A0A378QD52_FAUOS</name>
<dbReference type="Proteomes" id="UP000255230">
    <property type="component" value="Unassembled WGS sequence"/>
</dbReference>
<evidence type="ECO:0008006" key="3">
    <source>
        <dbReference type="Google" id="ProtNLM"/>
    </source>
</evidence>
<evidence type="ECO:0000313" key="2">
    <source>
        <dbReference type="Proteomes" id="UP000255230"/>
    </source>
</evidence>
<evidence type="ECO:0000313" key="1">
    <source>
        <dbReference type="EMBL" id="STY98344.1"/>
    </source>
</evidence>
<reference evidence="1 2" key="1">
    <citation type="submission" date="2018-06" db="EMBL/GenBank/DDBJ databases">
        <authorList>
            <consortium name="Pathogen Informatics"/>
            <person name="Doyle S."/>
        </authorList>
    </citation>
    <scope>NUCLEOTIDE SEQUENCE [LARGE SCALE GENOMIC DNA]</scope>
    <source>
        <strain evidence="1 2">NCTC10465</strain>
    </source>
</reference>
<gene>
    <name evidence="1" type="ORF">NCTC10465_02154</name>
</gene>
<dbReference type="EMBL" id="UGPY01000001">
    <property type="protein sequence ID" value="STY98344.1"/>
    <property type="molecule type" value="Genomic_DNA"/>
</dbReference>
<sequence length="155" mass="16899">MFSKLKMVGLTMVFGLFGCQQNTPIEKAEMPPASTPKPVEIGKEIPASRVATFVRPKPKPNEIPTCMTAALSGRLKVQGSCLVIANGNDYTQPIFEKSSINWDEASKTLTFEGKKYKEGDEIRLGGGGLPTDETYPKKMSMGIPDCPNSHLFLVC</sequence>
<dbReference type="RefSeq" id="WP_062333140.1">
    <property type="nucleotide sequence ID" value="NZ_CBCRZU010000008.1"/>
</dbReference>
<organism evidence="1 2">
    <name type="scientific">Faucicola osloensis</name>
    <name type="common">Moraxella osloensis</name>
    <dbReference type="NCBI Taxonomy" id="34062"/>
    <lineage>
        <taxon>Bacteria</taxon>
        <taxon>Pseudomonadati</taxon>
        <taxon>Pseudomonadota</taxon>
        <taxon>Gammaproteobacteria</taxon>
        <taxon>Moraxellales</taxon>
        <taxon>Moraxellaceae</taxon>
        <taxon>Faucicola</taxon>
    </lineage>
</organism>
<dbReference type="KEGG" id="mos:AXE82_07420"/>
<dbReference type="GeneID" id="35778886"/>
<accession>A0A378QD52</accession>
<proteinExistence type="predicted"/>
<dbReference type="PROSITE" id="PS51257">
    <property type="entry name" value="PROKAR_LIPOPROTEIN"/>
    <property type="match status" value="1"/>
</dbReference>
<protein>
    <recommendedName>
        <fullName evidence="3">Lipoprotein</fullName>
    </recommendedName>
</protein>
<keyword evidence="2" id="KW-1185">Reference proteome</keyword>
<dbReference type="AlphaFoldDB" id="A0A378QD52"/>